<name>A0A6A6V4U3_9PLEO</name>
<organism evidence="1 2">
    <name type="scientific">Sporormia fimetaria CBS 119925</name>
    <dbReference type="NCBI Taxonomy" id="1340428"/>
    <lineage>
        <taxon>Eukaryota</taxon>
        <taxon>Fungi</taxon>
        <taxon>Dikarya</taxon>
        <taxon>Ascomycota</taxon>
        <taxon>Pezizomycotina</taxon>
        <taxon>Dothideomycetes</taxon>
        <taxon>Pleosporomycetidae</taxon>
        <taxon>Pleosporales</taxon>
        <taxon>Sporormiaceae</taxon>
        <taxon>Sporormia</taxon>
    </lineage>
</organism>
<dbReference type="InterPro" id="IPR012337">
    <property type="entry name" value="RNaseH-like_sf"/>
</dbReference>
<evidence type="ECO:0000313" key="2">
    <source>
        <dbReference type="Proteomes" id="UP000799440"/>
    </source>
</evidence>
<dbReference type="SUPFAM" id="SSF53098">
    <property type="entry name" value="Ribonuclease H-like"/>
    <property type="match status" value="1"/>
</dbReference>
<dbReference type="InterPro" id="IPR036397">
    <property type="entry name" value="RNaseH_sf"/>
</dbReference>
<dbReference type="AlphaFoldDB" id="A0A6A6V4U3"/>
<keyword evidence="2" id="KW-1185">Reference proteome</keyword>
<sequence length="151" mass="16972">MNTNGDTNMNNVILVAHYGTNHDHVYLMKTMISWGVEPPQVRFGDSLALFKMMKGMNTRANLSTLVAMYAPWVEFIPHDADSEARALRCVVMTEFPNVRLASMVFSISHQEYMKRTGLDMHEAVSVYAFAENSMFVDPDLDELTGSIASSE</sequence>
<dbReference type="Gene3D" id="3.30.420.10">
    <property type="entry name" value="Ribonuclease H-like superfamily/Ribonuclease H"/>
    <property type="match status" value="1"/>
</dbReference>
<dbReference type="EMBL" id="MU006589">
    <property type="protein sequence ID" value="KAF2744341.1"/>
    <property type="molecule type" value="Genomic_DNA"/>
</dbReference>
<protein>
    <submittedName>
        <fullName evidence="1">Uncharacterized protein</fullName>
    </submittedName>
</protein>
<dbReference type="Proteomes" id="UP000799440">
    <property type="component" value="Unassembled WGS sequence"/>
</dbReference>
<dbReference type="OrthoDB" id="3907407at2759"/>
<proteinExistence type="predicted"/>
<dbReference type="GO" id="GO:0003676">
    <property type="term" value="F:nucleic acid binding"/>
    <property type="evidence" value="ECO:0007669"/>
    <property type="project" value="InterPro"/>
</dbReference>
<accession>A0A6A6V4U3</accession>
<gene>
    <name evidence="1" type="ORF">M011DRAFT_479926</name>
</gene>
<reference evidence="1" key="1">
    <citation type="journal article" date="2020" name="Stud. Mycol.">
        <title>101 Dothideomycetes genomes: a test case for predicting lifestyles and emergence of pathogens.</title>
        <authorList>
            <person name="Haridas S."/>
            <person name="Albert R."/>
            <person name="Binder M."/>
            <person name="Bloem J."/>
            <person name="Labutti K."/>
            <person name="Salamov A."/>
            <person name="Andreopoulos B."/>
            <person name="Baker S."/>
            <person name="Barry K."/>
            <person name="Bills G."/>
            <person name="Bluhm B."/>
            <person name="Cannon C."/>
            <person name="Castanera R."/>
            <person name="Culley D."/>
            <person name="Daum C."/>
            <person name="Ezra D."/>
            <person name="Gonzalez J."/>
            <person name="Henrissat B."/>
            <person name="Kuo A."/>
            <person name="Liang C."/>
            <person name="Lipzen A."/>
            <person name="Lutzoni F."/>
            <person name="Magnuson J."/>
            <person name="Mondo S."/>
            <person name="Nolan M."/>
            <person name="Ohm R."/>
            <person name="Pangilinan J."/>
            <person name="Park H.-J."/>
            <person name="Ramirez L."/>
            <person name="Alfaro M."/>
            <person name="Sun H."/>
            <person name="Tritt A."/>
            <person name="Yoshinaga Y."/>
            <person name="Zwiers L.-H."/>
            <person name="Turgeon B."/>
            <person name="Goodwin S."/>
            <person name="Spatafora J."/>
            <person name="Crous P."/>
            <person name="Grigoriev I."/>
        </authorList>
    </citation>
    <scope>NUCLEOTIDE SEQUENCE</scope>
    <source>
        <strain evidence="1">CBS 119925</strain>
    </source>
</reference>
<evidence type="ECO:0000313" key="1">
    <source>
        <dbReference type="EMBL" id="KAF2744341.1"/>
    </source>
</evidence>